<dbReference type="RefSeq" id="XP_010273511.1">
    <property type="nucleotide sequence ID" value="XM_010275209.1"/>
</dbReference>
<dbReference type="PROSITE" id="PS50994">
    <property type="entry name" value="INTEGRASE"/>
    <property type="match status" value="1"/>
</dbReference>
<accession>A0A1U8AZ44</accession>
<dbReference type="PANTHER" id="PTHR48475:SF1">
    <property type="entry name" value="RNASE H TYPE-1 DOMAIN-CONTAINING PROTEIN"/>
    <property type="match status" value="1"/>
</dbReference>
<dbReference type="GO" id="GO:0015074">
    <property type="term" value="P:DNA integration"/>
    <property type="evidence" value="ECO:0007669"/>
    <property type="project" value="InterPro"/>
</dbReference>
<protein>
    <submittedName>
        <fullName evidence="3">Uncharacterized protein LOC104609023</fullName>
    </submittedName>
</protein>
<dbReference type="AlphaFoldDB" id="A0A1U8AZ44"/>
<reference evidence="3" key="1">
    <citation type="submission" date="2025-08" db="UniProtKB">
        <authorList>
            <consortium name="RefSeq"/>
        </authorList>
    </citation>
    <scope>IDENTIFICATION</scope>
</reference>
<dbReference type="OMA" id="WAYHITI"/>
<dbReference type="InterPro" id="IPR012337">
    <property type="entry name" value="RNaseH-like_sf"/>
</dbReference>
<dbReference type="PANTHER" id="PTHR48475">
    <property type="entry name" value="RIBONUCLEASE H"/>
    <property type="match status" value="1"/>
</dbReference>
<dbReference type="Gene3D" id="3.30.420.10">
    <property type="entry name" value="Ribonuclease H-like superfamily/Ribonuclease H"/>
    <property type="match status" value="1"/>
</dbReference>
<evidence type="ECO:0000313" key="3">
    <source>
        <dbReference type="RefSeq" id="XP_010273511.1"/>
    </source>
</evidence>
<keyword evidence="2" id="KW-1185">Reference proteome</keyword>
<dbReference type="Proteomes" id="UP000189703">
    <property type="component" value="Unplaced"/>
</dbReference>
<dbReference type="eggNOG" id="KOG0017">
    <property type="taxonomic scope" value="Eukaryota"/>
</dbReference>
<proteinExistence type="predicted"/>
<name>A0A1U8AZ44_NELNU</name>
<dbReference type="InterPro" id="IPR036397">
    <property type="entry name" value="RNaseH_sf"/>
</dbReference>
<dbReference type="InParanoid" id="A0A1U8AZ44"/>
<sequence>MRILTNNGLSIKNQEVHDLLGQYSARLGTSTPYYPQGNGQVEATNKTLVRMLSKTVADNQKDWIEKLSKTLWAYHITIKKSTQVMPYSLVYGQEAVLPAKIWAISARLAFAMGKKVKPKDMDRLLTDKLKAIDEIRDMTMRK</sequence>
<dbReference type="GeneID" id="104609023"/>
<feature type="domain" description="Integrase catalytic" evidence="1">
    <location>
        <begin position="1"/>
        <end position="94"/>
    </location>
</feature>
<gene>
    <name evidence="3" type="primary">LOC104609023</name>
</gene>
<dbReference type="KEGG" id="nnu:104609023"/>
<organism evidence="2 3">
    <name type="scientific">Nelumbo nucifera</name>
    <name type="common">Sacred lotus</name>
    <dbReference type="NCBI Taxonomy" id="4432"/>
    <lineage>
        <taxon>Eukaryota</taxon>
        <taxon>Viridiplantae</taxon>
        <taxon>Streptophyta</taxon>
        <taxon>Embryophyta</taxon>
        <taxon>Tracheophyta</taxon>
        <taxon>Spermatophyta</taxon>
        <taxon>Magnoliopsida</taxon>
        <taxon>Proteales</taxon>
        <taxon>Nelumbonaceae</taxon>
        <taxon>Nelumbo</taxon>
    </lineage>
</organism>
<dbReference type="SUPFAM" id="SSF53098">
    <property type="entry name" value="Ribonuclease H-like"/>
    <property type="match status" value="1"/>
</dbReference>
<dbReference type="OrthoDB" id="1936587at2759"/>
<evidence type="ECO:0000259" key="1">
    <source>
        <dbReference type="PROSITE" id="PS50994"/>
    </source>
</evidence>
<dbReference type="GO" id="GO:0003676">
    <property type="term" value="F:nucleic acid binding"/>
    <property type="evidence" value="ECO:0007669"/>
    <property type="project" value="InterPro"/>
</dbReference>
<dbReference type="InterPro" id="IPR001584">
    <property type="entry name" value="Integrase_cat-core"/>
</dbReference>
<evidence type="ECO:0000313" key="2">
    <source>
        <dbReference type="Proteomes" id="UP000189703"/>
    </source>
</evidence>